<evidence type="ECO:0000256" key="7">
    <source>
        <dbReference type="ARBA" id="ARBA00023242"/>
    </source>
</evidence>
<dbReference type="PANTHER" id="PTHR15588:SF9">
    <property type="entry name" value="U6 SNRNA-ASSOCIATED SM-LIKE PROTEIN LSM8"/>
    <property type="match status" value="1"/>
</dbReference>
<dbReference type="SUPFAM" id="SSF50182">
    <property type="entry name" value="Sm-like ribonucleoproteins"/>
    <property type="match status" value="1"/>
</dbReference>
<evidence type="ECO:0000256" key="8">
    <source>
        <dbReference type="ARBA" id="ARBA00023274"/>
    </source>
</evidence>
<dbReference type="InterPro" id="IPR044642">
    <property type="entry name" value="PTHR15588"/>
</dbReference>
<gene>
    <name evidence="9" type="primary">LSM8</name>
    <name evidence="11" type="ORF">MVES_000862</name>
</gene>
<keyword evidence="4 9" id="KW-0747">Spliceosome</keyword>
<comment type="subunit">
    <text evidence="9">LSm subunits form a heteromer with a doughnut shape.</text>
</comment>
<dbReference type="FunFam" id="2.30.30.100:FF:000027">
    <property type="entry name" value="U6 snRNA-associated Sm-like protein LSm8"/>
    <property type="match status" value="1"/>
</dbReference>
<evidence type="ECO:0000256" key="5">
    <source>
        <dbReference type="ARBA" id="ARBA00022884"/>
    </source>
</evidence>
<dbReference type="InterPro" id="IPR047575">
    <property type="entry name" value="Sm"/>
</dbReference>
<evidence type="ECO:0000256" key="3">
    <source>
        <dbReference type="ARBA" id="ARBA00022664"/>
    </source>
</evidence>
<accession>A0A2N1JE51</accession>
<dbReference type="Pfam" id="PF01423">
    <property type="entry name" value="LSM"/>
    <property type="match status" value="1"/>
</dbReference>
<keyword evidence="3 9" id="KW-0507">mRNA processing</keyword>
<dbReference type="EMBL" id="KZ454988">
    <property type="protein sequence ID" value="PKI84806.1"/>
    <property type="molecule type" value="Genomic_DNA"/>
</dbReference>
<evidence type="ECO:0000256" key="6">
    <source>
        <dbReference type="ARBA" id="ARBA00023187"/>
    </source>
</evidence>
<sequence length="96" mass="10506">MSSLQNYLEHRVLLVTQDGRVIVGMLRGYDAGGSIVLSDCVERIFSTDVAVEQVPLGVYVMRGDSISLLGDVDVNKDRALDLSNVMAEPMPVTRHT</sequence>
<evidence type="ECO:0000256" key="1">
    <source>
        <dbReference type="ARBA" id="ARBA00004123"/>
    </source>
</evidence>
<dbReference type="Proteomes" id="UP000232875">
    <property type="component" value="Unassembled WGS sequence"/>
</dbReference>
<dbReference type="InterPro" id="IPR010920">
    <property type="entry name" value="LSM_dom_sf"/>
</dbReference>
<comment type="subcellular location">
    <subcellularLocation>
        <location evidence="1 9">Nucleus</location>
    </subcellularLocation>
</comment>
<dbReference type="InterPro" id="IPR001163">
    <property type="entry name" value="Sm_dom_euk/arc"/>
</dbReference>
<keyword evidence="12" id="KW-1185">Reference proteome</keyword>
<dbReference type="GO" id="GO:0071011">
    <property type="term" value="C:precatalytic spliceosome"/>
    <property type="evidence" value="ECO:0007669"/>
    <property type="project" value="TreeGrafter"/>
</dbReference>
<dbReference type="SMART" id="SM00651">
    <property type="entry name" value="Sm"/>
    <property type="match status" value="1"/>
</dbReference>
<comment type="similarity">
    <text evidence="2 9">Belongs to the snRNP Sm proteins family.</text>
</comment>
<organism evidence="11 12">
    <name type="scientific">Malassezia vespertilionis</name>
    <dbReference type="NCBI Taxonomy" id="2020962"/>
    <lineage>
        <taxon>Eukaryota</taxon>
        <taxon>Fungi</taxon>
        <taxon>Dikarya</taxon>
        <taxon>Basidiomycota</taxon>
        <taxon>Ustilaginomycotina</taxon>
        <taxon>Malasseziomycetes</taxon>
        <taxon>Malasseziales</taxon>
        <taxon>Malasseziaceae</taxon>
        <taxon>Malassezia</taxon>
    </lineage>
</organism>
<dbReference type="InterPro" id="IPR034103">
    <property type="entry name" value="Lsm8"/>
</dbReference>
<evidence type="ECO:0000256" key="9">
    <source>
        <dbReference type="RuleBase" id="RU365048"/>
    </source>
</evidence>
<feature type="domain" description="Sm" evidence="10">
    <location>
        <begin position="1"/>
        <end position="75"/>
    </location>
</feature>
<protein>
    <recommendedName>
        <fullName evidence="9">LSM2-LSM8 complex subunit LSM8</fullName>
    </recommendedName>
</protein>
<dbReference type="PANTHER" id="PTHR15588">
    <property type="entry name" value="LSM1"/>
    <property type="match status" value="1"/>
</dbReference>
<evidence type="ECO:0000256" key="4">
    <source>
        <dbReference type="ARBA" id="ARBA00022728"/>
    </source>
</evidence>
<dbReference type="PROSITE" id="PS52002">
    <property type="entry name" value="SM"/>
    <property type="match status" value="1"/>
</dbReference>
<comment type="function">
    <text evidence="9">Plays role in pre-mRNA splicing as component of the U4/U6-U5 tri-snRNP complex that is involved in spliceosome assembly, and as component of the precatalytic spliceosome (spliceosome B complex). The heptameric LSM2-8 complex binds specifically to the 3'-terminal U-tract of U6 snRNA.</text>
</comment>
<evidence type="ECO:0000256" key="2">
    <source>
        <dbReference type="ARBA" id="ARBA00006850"/>
    </source>
</evidence>
<dbReference type="Gene3D" id="2.30.30.100">
    <property type="match status" value="1"/>
</dbReference>
<dbReference type="STRING" id="2020962.A0A2N1JE51"/>
<dbReference type="GO" id="GO:0000398">
    <property type="term" value="P:mRNA splicing, via spliceosome"/>
    <property type="evidence" value="ECO:0007669"/>
    <property type="project" value="UniProtKB-UniRule"/>
</dbReference>
<keyword evidence="8 9" id="KW-0687">Ribonucleoprotein</keyword>
<dbReference type="CDD" id="cd01727">
    <property type="entry name" value="LSm8"/>
    <property type="match status" value="1"/>
</dbReference>
<keyword evidence="7 9" id="KW-0539">Nucleus</keyword>
<dbReference type="AlphaFoldDB" id="A0A2N1JE51"/>
<keyword evidence="5 9" id="KW-0694">RNA-binding</keyword>
<evidence type="ECO:0000259" key="10">
    <source>
        <dbReference type="PROSITE" id="PS52002"/>
    </source>
</evidence>
<evidence type="ECO:0000313" key="11">
    <source>
        <dbReference type="EMBL" id="PKI84806.1"/>
    </source>
</evidence>
<evidence type="ECO:0000313" key="12">
    <source>
        <dbReference type="Proteomes" id="UP000232875"/>
    </source>
</evidence>
<reference evidence="11 12" key="1">
    <citation type="submission" date="2017-10" db="EMBL/GenBank/DDBJ databases">
        <title>A novel species of cold-tolerant Malassezia isolated from bats.</title>
        <authorList>
            <person name="Lorch J.M."/>
            <person name="Palmer J.M."/>
            <person name="Vanderwolf K.J."/>
            <person name="Schmidt K.Z."/>
            <person name="Verant M.L."/>
            <person name="Weller T.J."/>
            <person name="Blehert D.S."/>
        </authorList>
    </citation>
    <scope>NUCLEOTIDE SEQUENCE [LARGE SCALE GENOMIC DNA]</scope>
    <source>
        <strain evidence="11 12">NWHC:44797-103</strain>
    </source>
</reference>
<name>A0A2N1JE51_9BASI</name>
<dbReference type="GO" id="GO:0005688">
    <property type="term" value="C:U6 snRNP"/>
    <property type="evidence" value="ECO:0007669"/>
    <property type="project" value="UniProtKB-UniRule"/>
</dbReference>
<keyword evidence="6 9" id="KW-0508">mRNA splicing</keyword>
<dbReference type="OrthoDB" id="10263346at2759"/>
<dbReference type="GO" id="GO:0046540">
    <property type="term" value="C:U4/U6 x U5 tri-snRNP complex"/>
    <property type="evidence" value="ECO:0007669"/>
    <property type="project" value="UniProtKB-UniRule"/>
</dbReference>
<proteinExistence type="inferred from homology"/>
<dbReference type="GO" id="GO:0003729">
    <property type="term" value="F:mRNA binding"/>
    <property type="evidence" value="ECO:0007669"/>
    <property type="project" value="TreeGrafter"/>
</dbReference>